<evidence type="ECO:0000256" key="9">
    <source>
        <dbReference type="ARBA" id="ARBA00023065"/>
    </source>
</evidence>
<dbReference type="InterPro" id="IPR005821">
    <property type="entry name" value="Ion_trans_dom"/>
</dbReference>
<sequence>MLSYKEVKNRIHIILDKPAWHDRASVRIHLTLGFIILVNTIAIILYTVRPIAENYGNILKIVINICMFVFVCEYILRIWSCTDTKNPVHMITDRIKYAFHVYLFIDLISILPVFIPFLFPQDIMLFRLLRLASIFKLGRFTQYSDSLVQLRRVLRRKKEIFVIMLFFLVFIILFSSTIMYVVENPAQPDKFSSIPASLWWAVMTVTTVGYGDIVPVTSAGKMIAGIITITGVLVLALPSAIMAAGFMEERERHKKKISLEYSQEEIRLLMQKLNSLQKNGHITTDEYEQILMLITLNKTVD</sequence>
<evidence type="ECO:0000313" key="15">
    <source>
        <dbReference type="Proteomes" id="UP000680656"/>
    </source>
</evidence>
<keyword evidence="9" id="KW-0406">Ion transport</keyword>
<feature type="transmembrane region" description="Helical" evidence="12">
    <location>
        <begin position="58"/>
        <end position="79"/>
    </location>
</feature>
<keyword evidence="8 12" id="KW-1133">Transmembrane helix</keyword>
<protein>
    <submittedName>
        <fullName evidence="14">Ion transporter</fullName>
    </submittedName>
</protein>
<dbReference type="InterPro" id="IPR027359">
    <property type="entry name" value="Volt_channel_dom_sf"/>
</dbReference>
<evidence type="ECO:0000256" key="7">
    <source>
        <dbReference type="ARBA" id="ARBA00022958"/>
    </source>
</evidence>
<feature type="transmembrane region" description="Helical" evidence="12">
    <location>
        <begin position="222"/>
        <end position="246"/>
    </location>
</feature>
<dbReference type="PANTHER" id="PTHR11537">
    <property type="entry name" value="VOLTAGE-GATED POTASSIUM CHANNEL"/>
    <property type="match status" value="1"/>
</dbReference>
<dbReference type="GO" id="GO:0001508">
    <property type="term" value="P:action potential"/>
    <property type="evidence" value="ECO:0007669"/>
    <property type="project" value="TreeGrafter"/>
</dbReference>
<dbReference type="SUPFAM" id="SSF81324">
    <property type="entry name" value="Voltage-gated potassium channels"/>
    <property type="match status" value="1"/>
</dbReference>
<feature type="transmembrane region" description="Helical" evidence="12">
    <location>
        <begin position="99"/>
        <end position="119"/>
    </location>
</feature>
<keyword evidence="2" id="KW-0813">Transport</keyword>
<dbReference type="Gene3D" id="1.20.120.350">
    <property type="entry name" value="Voltage-gated potassium channels. Chain C"/>
    <property type="match status" value="1"/>
</dbReference>
<dbReference type="PRINTS" id="PR00169">
    <property type="entry name" value="KCHANNEL"/>
</dbReference>
<evidence type="ECO:0000256" key="10">
    <source>
        <dbReference type="ARBA" id="ARBA00023136"/>
    </source>
</evidence>
<organism evidence="14 15">
    <name type="scientific">Methanospirillum purgamenti</name>
    <dbReference type="NCBI Taxonomy" id="2834276"/>
    <lineage>
        <taxon>Archaea</taxon>
        <taxon>Methanobacteriati</taxon>
        <taxon>Methanobacteriota</taxon>
        <taxon>Stenosarchaea group</taxon>
        <taxon>Methanomicrobia</taxon>
        <taxon>Methanomicrobiales</taxon>
        <taxon>Methanospirillaceae</taxon>
        <taxon>Methanospirillum</taxon>
    </lineage>
</organism>
<dbReference type="FunFam" id="1.10.287.70:FF:000028">
    <property type="entry name" value="potassium voltage-gated channel subfamily D member 3"/>
    <property type="match status" value="1"/>
</dbReference>
<name>A0A8E7B537_9EURY</name>
<dbReference type="AlphaFoldDB" id="A0A8E7B537"/>
<keyword evidence="3" id="KW-0633">Potassium transport</keyword>
<dbReference type="GO" id="GO:0005249">
    <property type="term" value="F:voltage-gated potassium channel activity"/>
    <property type="evidence" value="ECO:0007669"/>
    <property type="project" value="InterPro"/>
</dbReference>
<keyword evidence="4 12" id="KW-0812">Transmembrane</keyword>
<evidence type="ECO:0000259" key="13">
    <source>
        <dbReference type="Pfam" id="PF00520"/>
    </source>
</evidence>
<keyword evidence="7" id="KW-0630">Potassium</keyword>
<evidence type="ECO:0000256" key="11">
    <source>
        <dbReference type="ARBA" id="ARBA00023303"/>
    </source>
</evidence>
<dbReference type="GO" id="GO:0008076">
    <property type="term" value="C:voltage-gated potassium channel complex"/>
    <property type="evidence" value="ECO:0007669"/>
    <property type="project" value="InterPro"/>
</dbReference>
<evidence type="ECO:0000256" key="1">
    <source>
        <dbReference type="ARBA" id="ARBA00004141"/>
    </source>
</evidence>
<feature type="transmembrane region" description="Helical" evidence="12">
    <location>
        <begin position="160"/>
        <end position="182"/>
    </location>
</feature>
<accession>A0A8E7B537</accession>
<evidence type="ECO:0000313" key="14">
    <source>
        <dbReference type="EMBL" id="QVV90678.1"/>
    </source>
</evidence>
<comment type="subcellular location">
    <subcellularLocation>
        <location evidence="1">Membrane</location>
        <topology evidence="1">Multi-pass membrane protein</topology>
    </subcellularLocation>
</comment>
<dbReference type="Pfam" id="PF00520">
    <property type="entry name" value="Ion_trans"/>
    <property type="match status" value="1"/>
</dbReference>
<evidence type="ECO:0000256" key="8">
    <source>
        <dbReference type="ARBA" id="ARBA00022989"/>
    </source>
</evidence>
<gene>
    <name evidence="14" type="ORF">KHC33_16585</name>
</gene>
<reference evidence="14 15" key="1">
    <citation type="submission" date="2021-05" db="EMBL/GenBank/DDBJ databases">
        <title>A novel Methanospirillum isolate from a pyrite-forming mixed culture.</title>
        <authorList>
            <person name="Bunk B."/>
            <person name="Sproer C."/>
            <person name="Spring S."/>
            <person name="Pester M."/>
        </authorList>
    </citation>
    <scope>NUCLEOTIDE SEQUENCE [LARGE SCALE GENOMIC DNA]</scope>
    <source>
        <strain evidence="14 15">J.3.6.1-F.2.7.3</strain>
    </source>
</reference>
<dbReference type="Proteomes" id="UP000680656">
    <property type="component" value="Chromosome"/>
</dbReference>
<evidence type="ECO:0000256" key="6">
    <source>
        <dbReference type="ARBA" id="ARBA00022882"/>
    </source>
</evidence>
<dbReference type="EMBL" id="CP075546">
    <property type="protein sequence ID" value="QVV90678.1"/>
    <property type="molecule type" value="Genomic_DNA"/>
</dbReference>
<evidence type="ECO:0000256" key="5">
    <source>
        <dbReference type="ARBA" id="ARBA00022826"/>
    </source>
</evidence>
<dbReference type="Gene3D" id="1.10.287.70">
    <property type="match status" value="1"/>
</dbReference>
<keyword evidence="10 12" id="KW-0472">Membrane</keyword>
<keyword evidence="11" id="KW-0407">Ion channel</keyword>
<evidence type="ECO:0000256" key="12">
    <source>
        <dbReference type="SAM" id="Phobius"/>
    </source>
</evidence>
<feature type="domain" description="Ion transport" evidence="13">
    <location>
        <begin position="31"/>
        <end position="252"/>
    </location>
</feature>
<dbReference type="KEGG" id="mrtj:KHC33_16585"/>
<proteinExistence type="predicted"/>
<keyword evidence="5" id="KW-0631">Potassium channel</keyword>
<evidence type="ECO:0000256" key="4">
    <source>
        <dbReference type="ARBA" id="ARBA00022692"/>
    </source>
</evidence>
<keyword evidence="15" id="KW-1185">Reference proteome</keyword>
<evidence type="ECO:0000256" key="2">
    <source>
        <dbReference type="ARBA" id="ARBA00022448"/>
    </source>
</evidence>
<keyword evidence="6" id="KW-0851">Voltage-gated channel</keyword>
<dbReference type="InterPro" id="IPR028325">
    <property type="entry name" value="VG_K_chnl"/>
</dbReference>
<feature type="transmembrane region" description="Helical" evidence="12">
    <location>
        <begin position="26"/>
        <end position="46"/>
    </location>
</feature>
<dbReference type="PANTHER" id="PTHR11537:SF254">
    <property type="entry name" value="POTASSIUM VOLTAGE-GATED CHANNEL PROTEIN SHAB"/>
    <property type="match status" value="1"/>
</dbReference>
<evidence type="ECO:0000256" key="3">
    <source>
        <dbReference type="ARBA" id="ARBA00022538"/>
    </source>
</evidence>